<dbReference type="InterPro" id="IPR032858">
    <property type="entry name" value="CcoP_N"/>
</dbReference>
<evidence type="ECO:0000256" key="17">
    <source>
        <dbReference type="ARBA" id="ARBA00023004"/>
    </source>
</evidence>
<dbReference type="InterPro" id="IPR038414">
    <property type="entry name" value="CcoP_N_sf"/>
</dbReference>
<keyword evidence="15 24" id="KW-1133">Transmembrane helix</keyword>
<dbReference type="SUPFAM" id="SSF46626">
    <property type="entry name" value="Cytochrome c"/>
    <property type="match status" value="2"/>
</dbReference>
<evidence type="ECO:0000256" key="19">
    <source>
        <dbReference type="ARBA" id="ARBA00023136"/>
    </source>
</evidence>
<gene>
    <name evidence="26" type="primary">ccoP</name>
    <name evidence="26" type="ORF">GTQ45_02940</name>
</gene>
<accession>A0A845Q7Q9</accession>
<feature type="binding site" description="axial binding residue" evidence="22">
    <location>
        <position position="232"/>
    </location>
    <ligand>
        <name>heme c</name>
        <dbReference type="ChEBI" id="CHEBI:61717"/>
        <label>2</label>
    </ligand>
    <ligandPart>
        <name>Fe</name>
        <dbReference type="ChEBI" id="CHEBI:18248"/>
    </ligandPart>
</feature>
<dbReference type="GeneID" id="300653671"/>
<feature type="binding site" description="axial binding residue" evidence="22">
    <location>
        <position position="273"/>
    </location>
    <ligand>
        <name>heme c</name>
        <dbReference type="ChEBI" id="CHEBI:61717"/>
        <label>1</label>
    </ligand>
    <ligandPart>
        <name>Fe</name>
        <dbReference type="ChEBI" id="CHEBI:18248"/>
    </ligandPart>
</feature>
<evidence type="ECO:0000313" key="27">
    <source>
        <dbReference type="Proteomes" id="UP000470384"/>
    </source>
</evidence>
<dbReference type="InterPro" id="IPR050597">
    <property type="entry name" value="Cytochrome_c_Oxidase_Subunit"/>
</dbReference>
<dbReference type="InterPro" id="IPR008168">
    <property type="entry name" value="Cyt_C_IC"/>
</dbReference>
<evidence type="ECO:0000256" key="20">
    <source>
        <dbReference type="ARBA" id="ARBA00025525"/>
    </source>
</evidence>
<feature type="binding site" description="covalent" evidence="23">
    <location>
        <position position="131"/>
    </location>
    <ligand>
        <name>heme c</name>
        <dbReference type="ChEBI" id="CHEBI:61717"/>
        <label>1</label>
    </ligand>
</feature>
<dbReference type="GO" id="GO:0005886">
    <property type="term" value="C:plasma membrane"/>
    <property type="evidence" value="ECO:0007669"/>
    <property type="project" value="UniProtKB-SubCell"/>
</dbReference>
<protein>
    <recommendedName>
        <fullName evidence="21">Cbb3-type cytochrome c oxidase subunit</fullName>
    </recommendedName>
</protein>
<reference evidence="26 27" key="1">
    <citation type="journal article" date="2016" name="Int. J. Syst. Evol. Microbiol.">
        <title>Pyruvatibacter mobilis gen. nov., sp. nov., a marine bacterium from the culture broth of Picochlorum sp. 122.</title>
        <authorList>
            <person name="Wang G."/>
            <person name="Tang M."/>
            <person name="Wu H."/>
            <person name="Dai S."/>
            <person name="Li T."/>
            <person name="Chen C."/>
            <person name="He H."/>
            <person name="Fan J."/>
            <person name="Xiang W."/>
            <person name="Li X."/>
        </authorList>
    </citation>
    <scope>NUCLEOTIDE SEQUENCE [LARGE SCALE GENOMIC DNA]</scope>
    <source>
        <strain evidence="26 27">GYP-11</strain>
    </source>
</reference>
<evidence type="ECO:0000256" key="15">
    <source>
        <dbReference type="ARBA" id="ARBA00022989"/>
    </source>
</evidence>
<evidence type="ECO:0000256" key="10">
    <source>
        <dbReference type="ARBA" id="ARBA00022692"/>
    </source>
</evidence>
<keyword evidence="5 21" id="KW-0813">Transport</keyword>
<proteinExistence type="inferred from homology"/>
<evidence type="ECO:0000256" key="9">
    <source>
        <dbReference type="ARBA" id="ARBA00022660"/>
    </source>
</evidence>
<evidence type="ECO:0000256" key="11">
    <source>
        <dbReference type="ARBA" id="ARBA00022723"/>
    </source>
</evidence>
<dbReference type="GO" id="GO:1902600">
    <property type="term" value="P:proton transmembrane transport"/>
    <property type="evidence" value="ECO:0007669"/>
    <property type="project" value="UniProtKB-KW"/>
</dbReference>
<evidence type="ECO:0000256" key="3">
    <source>
        <dbReference type="ARBA" id="ARBA00006113"/>
    </source>
</evidence>
<dbReference type="Pfam" id="PF14715">
    <property type="entry name" value="FixP_N"/>
    <property type="match status" value="1"/>
</dbReference>
<evidence type="ECO:0000256" key="22">
    <source>
        <dbReference type="PIRSR" id="PIRSR000006-1"/>
    </source>
</evidence>
<evidence type="ECO:0000256" key="12">
    <source>
        <dbReference type="ARBA" id="ARBA00022737"/>
    </source>
</evidence>
<keyword evidence="7 21" id="KW-0997">Cell inner membrane</keyword>
<feature type="binding site" description="axial binding residue" evidence="22">
    <location>
        <position position="135"/>
    </location>
    <ligand>
        <name>heme c</name>
        <dbReference type="ChEBI" id="CHEBI:61717"/>
        <label>1</label>
    </ligand>
    <ligandPart>
        <name>Fe</name>
        <dbReference type="ChEBI" id="CHEBI:18248"/>
    </ligandPart>
</feature>
<feature type="binding site" description="axial binding residue" evidence="22">
    <location>
        <position position="183"/>
    </location>
    <ligand>
        <name>heme c</name>
        <dbReference type="ChEBI" id="CHEBI:61717"/>
        <label>2</label>
    </ligand>
    <ligandPart>
        <name>Fe</name>
        <dbReference type="ChEBI" id="CHEBI:18248"/>
    </ligandPart>
</feature>
<dbReference type="RefSeq" id="WP_160586736.1">
    <property type="nucleotide sequence ID" value="NZ_BMHN01000001.1"/>
</dbReference>
<dbReference type="PANTHER" id="PTHR33751">
    <property type="entry name" value="CBB3-TYPE CYTOCHROME C OXIDASE SUBUNIT FIXP"/>
    <property type="match status" value="1"/>
</dbReference>
<evidence type="ECO:0000313" key="26">
    <source>
        <dbReference type="EMBL" id="NBG94683.1"/>
    </source>
</evidence>
<evidence type="ECO:0000256" key="24">
    <source>
        <dbReference type="SAM" id="Phobius"/>
    </source>
</evidence>
<dbReference type="Gene3D" id="1.10.760.10">
    <property type="entry name" value="Cytochrome c-like domain"/>
    <property type="match status" value="2"/>
</dbReference>
<comment type="subcellular location">
    <subcellularLocation>
        <location evidence="1 21">Cell inner membrane</location>
    </subcellularLocation>
</comment>
<dbReference type="PANTHER" id="PTHR33751:SF1">
    <property type="entry name" value="CBB3-TYPE CYTOCHROME C OXIDASE SUBUNIT FIXP"/>
    <property type="match status" value="1"/>
</dbReference>
<dbReference type="InterPro" id="IPR004678">
    <property type="entry name" value="Cyt_c_oxidase_cbb3_su3"/>
</dbReference>
<name>A0A845Q7Q9_9HYPH</name>
<feature type="binding site" description="covalent" evidence="23">
    <location>
        <position position="228"/>
    </location>
    <ligand>
        <name>heme c</name>
        <dbReference type="ChEBI" id="CHEBI:61717"/>
        <label>2</label>
    </ligand>
</feature>
<dbReference type="EMBL" id="WXYQ01000001">
    <property type="protein sequence ID" value="NBG94683.1"/>
    <property type="molecule type" value="Genomic_DNA"/>
</dbReference>
<evidence type="ECO:0000256" key="23">
    <source>
        <dbReference type="PIRSR" id="PIRSR000006-2"/>
    </source>
</evidence>
<dbReference type="InterPro" id="IPR009056">
    <property type="entry name" value="Cyt_c-like_dom"/>
</dbReference>
<dbReference type="Gene3D" id="6.10.280.130">
    <property type="match status" value="1"/>
</dbReference>
<evidence type="ECO:0000256" key="1">
    <source>
        <dbReference type="ARBA" id="ARBA00004533"/>
    </source>
</evidence>
<evidence type="ECO:0000256" key="18">
    <source>
        <dbReference type="ARBA" id="ARBA00023065"/>
    </source>
</evidence>
<dbReference type="Pfam" id="PF00034">
    <property type="entry name" value="Cytochrom_C"/>
    <property type="match status" value="1"/>
</dbReference>
<dbReference type="PRINTS" id="PR00605">
    <property type="entry name" value="CYTCHROMECIC"/>
</dbReference>
<keyword evidence="8 21" id="KW-0349">Heme</keyword>
<keyword evidence="11 21" id="KW-0479">Metal-binding</keyword>
<keyword evidence="19 21" id="KW-0472">Membrane</keyword>
<dbReference type="PIRSF" id="PIRSF000006">
    <property type="entry name" value="Cbb3-Cox_fixP"/>
    <property type="match status" value="1"/>
</dbReference>
<comment type="similarity">
    <text evidence="3 21">Belongs to the CcoP / FixP family.</text>
</comment>
<keyword evidence="6 21" id="KW-1003">Cell membrane</keyword>
<dbReference type="GO" id="GO:0005506">
    <property type="term" value="F:iron ion binding"/>
    <property type="evidence" value="ECO:0007669"/>
    <property type="project" value="InterPro"/>
</dbReference>
<evidence type="ECO:0000256" key="6">
    <source>
        <dbReference type="ARBA" id="ARBA00022475"/>
    </source>
</evidence>
<keyword evidence="9 21" id="KW-0679">Respiratory chain</keyword>
<dbReference type="Pfam" id="PF13442">
    <property type="entry name" value="Cytochrome_CBB3"/>
    <property type="match status" value="1"/>
</dbReference>
<feature type="domain" description="Cytochrome c" evidence="25">
    <location>
        <begin position="215"/>
        <end position="296"/>
    </location>
</feature>
<evidence type="ECO:0000256" key="4">
    <source>
        <dbReference type="ARBA" id="ARBA00011203"/>
    </source>
</evidence>
<keyword evidence="13 21" id="KW-0375">Hydrogen ion transport</keyword>
<evidence type="ECO:0000256" key="14">
    <source>
        <dbReference type="ARBA" id="ARBA00022982"/>
    </source>
</evidence>
<feature type="binding site" description="covalent" evidence="23">
    <location>
        <position position="134"/>
    </location>
    <ligand>
        <name>heme c</name>
        <dbReference type="ChEBI" id="CHEBI:61717"/>
        <label>1</label>
    </ligand>
</feature>
<dbReference type="OrthoDB" id="9811281at2"/>
<dbReference type="GO" id="GO:0020037">
    <property type="term" value="F:heme binding"/>
    <property type="evidence" value="ECO:0007669"/>
    <property type="project" value="InterPro"/>
</dbReference>
<evidence type="ECO:0000256" key="2">
    <source>
        <dbReference type="ARBA" id="ARBA00004673"/>
    </source>
</evidence>
<evidence type="ECO:0000256" key="21">
    <source>
        <dbReference type="PIRNR" id="PIRNR000006"/>
    </source>
</evidence>
<dbReference type="UniPathway" id="UPA00705"/>
<comment type="function">
    <text evidence="20">C-type cytochrome. Part of the cbb3-type cytochrome c oxidase complex. FixP subunit is required for transferring electrons from donor cytochrome c via its heme groups to FixO subunit. From there, electrons are shuttled to the catalytic binuclear center of FixN subunit where oxygen reduction takes place. The complex also functions as a proton pump.</text>
</comment>
<keyword evidence="16 21" id="KW-0560">Oxidoreductase</keyword>
<evidence type="ECO:0000256" key="7">
    <source>
        <dbReference type="ARBA" id="ARBA00022519"/>
    </source>
</evidence>
<evidence type="ECO:0000256" key="13">
    <source>
        <dbReference type="ARBA" id="ARBA00022781"/>
    </source>
</evidence>
<dbReference type="AlphaFoldDB" id="A0A845Q7Q9"/>
<evidence type="ECO:0000256" key="5">
    <source>
        <dbReference type="ARBA" id="ARBA00022448"/>
    </source>
</evidence>
<dbReference type="GO" id="GO:0009055">
    <property type="term" value="F:electron transfer activity"/>
    <property type="evidence" value="ECO:0007669"/>
    <property type="project" value="InterPro"/>
</dbReference>
<dbReference type="PROSITE" id="PS51007">
    <property type="entry name" value="CYTC"/>
    <property type="match status" value="2"/>
</dbReference>
<comment type="cofactor">
    <cofactor evidence="21 23">
        <name>heme c</name>
        <dbReference type="ChEBI" id="CHEBI:61717"/>
    </cofactor>
    <text evidence="21 23">Binds 2 heme C groups per subunit.</text>
</comment>
<organism evidence="26 27">
    <name type="scientific">Pyruvatibacter mobilis</name>
    <dbReference type="NCBI Taxonomy" id="1712261"/>
    <lineage>
        <taxon>Bacteria</taxon>
        <taxon>Pseudomonadati</taxon>
        <taxon>Pseudomonadota</taxon>
        <taxon>Alphaproteobacteria</taxon>
        <taxon>Hyphomicrobiales</taxon>
        <taxon>Parvibaculaceae</taxon>
        <taxon>Pyruvatibacter</taxon>
    </lineage>
</organism>
<keyword evidence="10 24" id="KW-0812">Transmembrane</keyword>
<keyword evidence="14 21" id="KW-0249">Electron transport</keyword>
<dbReference type="InterPro" id="IPR036909">
    <property type="entry name" value="Cyt_c-like_dom_sf"/>
</dbReference>
<dbReference type="NCBIfam" id="TIGR00782">
    <property type="entry name" value="ccoP"/>
    <property type="match status" value="1"/>
</dbReference>
<keyword evidence="18 21" id="KW-0406">Ion transport</keyword>
<dbReference type="GO" id="GO:0016491">
    <property type="term" value="F:oxidoreductase activity"/>
    <property type="evidence" value="ECO:0007669"/>
    <property type="project" value="UniProtKB-KW"/>
</dbReference>
<comment type="pathway">
    <text evidence="2 21">Energy metabolism; oxidative phosphorylation.</text>
</comment>
<dbReference type="Proteomes" id="UP000470384">
    <property type="component" value="Unassembled WGS sequence"/>
</dbReference>
<keyword evidence="27" id="KW-1185">Reference proteome</keyword>
<feature type="domain" description="Cytochrome c" evidence="25">
    <location>
        <begin position="118"/>
        <end position="208"/>
    </location>
</feature>
<feature type="binding site" description="covalent" evidence="23">
    <location>
        <position position="231"/>
    </location>
    <ligand>
        <name>heme c</name>
        <dbReference type="ChEBI" id="CHEBI:61717"/>
        <label>2</label>
    </ligand>
</feature>
<comment type="subunit">
    <text evidence="4">Component of the cbb3-type cytochrome c oxidase at least composed of FixN, FixO, FixQ and FixP.</text>
</comment>
<comment type="caution">
    <text evidence="26">The sequence shown here is derived from an EMBL/GenBank/DDBJ whole genome shotgun (WGS) entry which is preliminary data.</text>
</comment>
<feature type="transmembrane region" description="Helical" evidence="24">
    <location>
        <begin position="42"/>
        <end position="60"/>
    </location>
</feature>
<keyword evidence="17 21" id="KW-0408">Iron</keyword>
<sequence length="299" mass="32477">MNDNTHQSAPDEHGHVDAHTGVETTGHEWDGIRELDNPLPRWWLWTFYACILWSVGYWVLYPAWPLAASYTKGVLGYSQRDVVTEQIAQSQAALRVYDDQILAGDLADVPGNPELHSVALAGGESAFGDNCAPCHGRGAQGFKGYPNLNDDAWIWGGTLADIQATIRHGIRWSADEETRMNDMPKFLDDGILSSAEVSDTTQYVLSLSGRESNAEAAARGGEIFASQCVACHMEGGVGNQELGAPNLTDAIWLYGGDEETLYASIAHSRRGVMPAWQGRLDEATIAKLSLYVHSLGGGE</sequence>
<dbReference type="GO" id="GO:0006119">
    <property type="term" value="P:oxidative phosphorylation"/>
    <property type="evidence" value="ECO:0007669"/>
    <property type="project" value="UniProtKB-UniPathway"/>
</dbReference>
<keyword evidence="12" id="KW-0677">Repeat</keyword>
<evidence type="ECO:0000259" key="25">
    <source>
        <dbReference type="PROSITE" id="PS51007"/>
    </source>
</evidence>
<evidence type="ECO:0000256" key="16">
    <source>
        <dbReference type="ARBA" id="ARBA00023002"/>
    </source>
</evidence>
<evidence type="ECO:0000256" key="8">
    <source>
        <dbReference type="ARBA" id="ARBA00022617"/>
    </source>
</evidence>